<gene>
    <name evidence="2" type="ORF">FHR98_001451</name>
</gene>
<comment type="caution">
    <text evidence="2">The sequence shown here is derived from an EMBL/GenBank/DDBJ whole genome shotgun (WGS) entry which is preliminary data.</text>
</comment>
<keyword evidence="3" id="KW-1185">Reference proteome</keyword>
<organism evidence="2 3">
    <name type="scientific">Limibacillus halophilus</name>
    <dbReference type="NCBI Taxonomy" id="1579333"/>
    <lineage>
        <taxon>Bacteria</taxon>
        <taxon>Pseudomonadati</taxon>
        <taxon>Pseudomonadota</taxon>
        <taxon>Alphaproteobacteria</taxon>
        <taxon>Rhodospirillales</taxon>
        <taxon>Rhodovibrionaceae</taxon>
        <taxon>Limibacillus</taxon>
    </lineage>
</organism>
<evidence type="ECO:0000256" key="1">
    <source>
        <dbReference type="SAM" id="Phobius"/>
    </source>
</evidence>
<keyword evidence="1" id="KW-0472">Membrane</keyword>
<sequence length="150" mass="17503">MEMIGSILSVLSPFLVAVIAFLGWLLRNTIEQKRELERKLSDKKYQTYEKLLGSLLSITHKFGKSQDKKIIEAVKFMYESQKEILILAPDSVYLALLDFIRYDKKENDNENKQLENLSKLIIEIRKDMLYSKTQLNSSSILRMLVTDSEH</sequence>
<evidence type="ECO:0000313" key="2">
    <source>
        <dbReference type="EMBL" id="MBB3065172.1"/>
    </source>
</evidence>
<keyword evidence="1" id="KW-0812">Transmembrane</keyword>
<accession>A0A839SRR2</accession>
<proteinExistence type="predicted"/>
<keyword evidence="1" id="KW-1133">Transmembrane helix</keyword>
<dbReference type="RefSeq" id="WP_183415970.1">
    <property type="nucleotide sequence ID" value="NZ_JACHXA010000003.1"/>
</dbReference>
<name>A0A839SRR2_9PROT</name>
<dbReference type="EMBL" id="JACHXA010000003">
    <property type="protein sequence ID" value="MBB3065172.1"/>
    <property type="molecule type" value="Genomic_DNA"/>
</dbReference>
<evidence type="ECO:0000313" key="3">
    <source>
        <dbReference type="Proteomes" id="UP000581135"/>
    </source>
</evidence>
<reference evidence="2 3" key="1">
    <citation type="submission" date="2020-08" db="EMBL/GenBank/DDBJ databases">
        <title>Genomic Encyclopedia of Type Strains, Phase III (KMG-III): the genomes of soil and plant-associated and newly described type strains.</title>
        <authorList>
            <person name="Whitman W."/>
        </authorList>
    </citation>
    <scope>NUCLEOTIDE SEQUENCE [LARGE SCALE GENOMIC DNA]</scope>
    <source>
        <strain evidence="2 3">CECT 8803</strain>
    </source>
</reference>
<feature type="transmembrane region" description="Helical" evidence="1">
    <location>
        <begin position="6"/>
        <end position="26"/>
    </location>
</feature>
<dbReference type="AlphaFoldDB" id="A0A839SRR2"/>
<dbReference type="Proteomes" id="UP000581135">
    <property type="component" value="Unassembled WGS sequence"/>
</dbReference>
<protein>
    <submittedName>
        <fullName evidence="2">Uncharacterized protein</fullName>
    </submittedName>
</protein>